<evidence type="ECO:0000313" key="3">
    <source>
        <dbReference type="Proteomes" id="UP001187471"/>
    </source>
</evidence>
<keyword evidence="3" id="KW-1185">Reference proteome</keyword>
<feature type="coiled-coil region" evidence="1">
    <location>
        <begin position="130"/>
        <end position="192"/>
    </location>
</feature>
<comment type="caution">
    <text evidence="2">The sequence shown here is derived from an EMBL/GenBank/DDBJ whole genome shotgun (WGS) entry which is preliminary data.</text>
</comment>
<dbReference type="AlphaFoldDB" id="A0AA88RJT1"/>
<evidence type="ECO:0000256" key="1">
    <source>
        <dbReference type="SAM" id="Coils"/>
    </source>
</evidence>
<dbReference type="Pfam" id="PF14223">
    <property type="entry name" value="Retrotran_gag_2"/>
    <property type="match status" value="1"/>
</dbReference>
<dbReference type="PANTHER" id="PTHR34676">
    <property type="entry name" value="DUF4219 DOMAIN-CONTAINING PROTEIN-RELATED"/>
    <property type="match status" value="1"/>
</dbReference>
<gene>
    <name evidence="2" type="ORF">RJ640_017425</name>
</gene>
<organism evidence="2 3">
    <name type="scientific">Escallonia rubra</name>
    <dbReference type="NCBI Taxonomy" id="112253"/>
    <lineage>
        <taxon>Eukaryota</taxon>
        <taxon>Viridiplantae</taxon>
        <taxon>Streptophyta</taxon>
        <taxon>Embryophyta</taxon>
        <taxon>Tracheophyta</taxon>
        <taxon>Spermatophyta</taxon>
        <taxon>Magnoliopsida</taxon>
        <taxon>eudicotyledons</taxon>
        <taxon>Gunneridae</taxon>
        <taxon>Pentapetalae</taxon>
        <taxon>asterids</taxon>
        <taxon>campanulids</taxon>
        <taxon>Escalloniales</taxon>
        <taxon>Escalloniaceae</taxon>
        <taxon>Escallonia</taxon>
    </lineage>
</organism>
<dbReference type="EMBL" id="JAVXUO010001295">
    <property type="protein sequence ID" value="KAK2983870.1"/>
    <property type="molecule type" value="Genomic_DNA"/>
</dbReference>
<protein>
    <recommendedName>
        <fullName evidence="4">UBN2 domain-containing protein</fullName>
    </recommendedName>
</protein>
<evidence type="ECO:0008006" key="4">
    <source>
        <dbReference type="Google" id="ProtNLM"/>
    </source>
</evidence>
<keyword evidence="1" id="KW-0175">Coiled coil</keyword>
<dbReference type="PANTHER" id="PTHR34676:SF17">
    <property type="entry name" value="OS06G0684500 PROTEIN"/>
    <property type="match status" value="1"/>
</dbReference>
<dbReference type="Proteomes" id="UP001187471">
    <property type="component" value="Unassembled WGS sequence"/>
</dbReference>
<accession>A0AA88RJT1</accession>
<sequence>MWRLLEVTHESTNQVPETNINMLVQLYEAFKMKENESINEMYSRFTLIINVLKLLGKVYPKIEMLKNKSTRTSSDTKEKKFQSKKALLTWDDSDESDKEMSENDDVAQMCFMAKDGHSNEVIPSVKIFDYDKLEIAFLKLSENHEKLKLKNDALKKKALSFINTVEELTNENEELDEKIEFYTNKKHFFEKRFDCFS</sequence>
<name>A0AA88RJT1_9ASTE</name>
<proteinExistence type="predicted"/>
<evidence type="ECO:0000313" key="2">
    <source>
        <dbReference type="EMBL" id="KAK2983870.1"/>
    </source>
</evidence>
<reference evidence="2" key="1">
    <citation type="submission" date="2022-12" db="EMBL/GenBank/DDBJ databases">
        <title>Draft genome assemblies for two species of Escallonia (Escalloniales).</title>
        <authorList>
            <person name="Chanderbali A."/>
            <person name="Dervinis C."/>
            <person name="Anghel I."/>
            <person name="Soltis D."/>
            <person name="Soltis P."/>
            <person name="Zapata F."/>
        </authorList>
    </citation>
    <scope>NUCLEOTIDE SEQUENCE</scope>
    <source>
        <strain evidence="2">UCBG92.1500</strain>
        <tissue evidence="2">Leaf</tissue>
    </source>
</reference>